<dbReference type="AlphaFoldDB" id="A0AAE3KRP8"/>
<dbReference type="SUPFAM" id="SSF49464">
    <property type="entry name" value="Carboxypeptidase regulatory domain-like"/>
    <property type="match status" value="1"/>
</dbReference>
<evidence type="ECO:0008006" key="3">
    <source>
        <dbReference type="Google" id="ProtNLM"/>
    </source>
</evidence>
<gene>
    <name evidence="1" type="ORF">EGI31_01995</name>
</gene>
<keyword evidence="2" id="KW-1185">Reference proteome</keyword>
<name>A0AAE3KRP8_9BACT</name>
<dbReference type="EMBL" id="RJUF01000002">
    <property type="protein sequence ID" value="MCP9761709.1"/>
    <property type="molecule type" value="Genomic_DNA"/>
</dbReference>
<evidence type="ECO:0000313" key="2">
    <source>
        <dbReference type="Proteomes" id="UP001204144"/>
    </source>
</evidence>
<comment type="caution">
    <text evidence="1">The sequence shown here is derived from an EMBL/GenBank/DDBJ whole genome shotgun (WGS) entry which is preliminary data.</text>
</comment>
<proteinExistence type="predicted"/>
<reference evidence="1 2" key="1">
    <citation type="submission" date="2018-11" db="EMBL/GenBank/DDBJ databases">
        <title>Novel bacteria species description.</title>
        <authorList>
            <person name="Han J.-H."/>
        </authorList>
    </citation>
    <scope>NUCLEOTIDE SEQUENCE [LARGE SCALE GENOMIC DNA]</scope>
    <source>
        <strain evidence="1 2">KCTC23259</strain>
    </source>
</reference>
<sequence length="241" mass="27080">MSSTKYILNITSPCSEKWSEMNQMDGGKYCLNCSKKVIDFTNLTDKEIVELILKSDSKICGHLKKNQTGRALQIQSKSSWVGKFINLITGLTIFSTTDNVYAKKEKFEQIQTVAAVKEDKTNITASITEKDSSILSLKGKVIDGMDKSPLQGAVIKLNNIKFETLSDLNGLFEFQIPDFQIKEKIVLEVFYVGFDVITITIPKADFHLAKNLILELTPSLSGEIIVSKSKWWKRKAKNCNP</sequence>
<evidence type="ECO:0000313" key="1">
    <source>
        <dbReference type="EMBL" id="MCP9761709.1"/>
    </source>
</evidence>
<accession>A0AAE3KRP8</accession>
<dbReference type="InterPro" id="IPR008969">
    <property type="entry name" value="CarboxyPept-like_regulatory"/>
</dbReference>
<protein>
    <recommendedName>
        <fullName evidence="3">Carboxypeptidase-like regulatory domain-containing protein</fullName>
    </recommendedName>
</protein>
<dbReference type="Proteomes" id="UP001204144">
    <property type="component" value="Unassembled WGS sequence"/>
</dbReference>
<organism evidence="1 2">
    <name type="scientific">Lacihabitans soyangensis</name>
    <dbReference type="NCBI Taxonomy" id="869394"/>
    <lineage>
        <taxon>Bacteria</taxon>
        <taxon>Pseudomonadati</taxon>
        <taxon>Bacteroidota</taxon>
        <taxon>Cytophagia</taxon>
        <taxon>Cytophagales</taxon>
        <taxon>Leadbetterellaceae</taxon>
        <taxon>Lacihabitans</taxon>
    </lineage>
</organism>